<accession>A0ABY5SSJ5</accession>
<evidence type="ECO:0000313" key="7">
    <source>
        <dbReference type="EMBL" id="UVI37523.1"/>
    </source>
</evidence>
<proteinExistence type="inferred from homology"/>
<keyword evidence="5" id="KW-0560">Oxidoreductase</keyword>
<comment type="similarity">
    <text evidence="2">Belongs to the oxygen-dependent FAD-linked oxidoreductase family.</text>
</comment>
<evidence type="ECO:0000256" key="4">
    <source>
        <dbReference type="ARBA" id="ARBA00022827"/>
    </source>
</evidence>
<dbReference type="InterPro" id="IPR006093">
    <property type="entry name" value="Oxy_OxRdtase_FAD_BS"/>
</dbReference>
<evidence type="ECO:0000256" key="5">
    <source>
        <dbReference type="ARBA" id="ARBA00023002"/>
    </source>
</evidence>
<dbReference type="PROSITE" id="PS51387">
    <property type="entry name" value="FAD_PCMH"/>
    <property type="match status" value="1"/>
</dbReference>
<sequence length="441" mass="46936">MNSLTGFQLAHPHTPARAVRAESVADVIAAVTNEKLSPSPLIAVQATGHGRTRGMSDGTLIDTSGLDDVTVDSVSRTVTVGAGTRFSAVIAAAAQHGLAPLSGSFPAVGVVGYCLSGGFGLLSRAYGFGADSVTEVELVTPDARRLTASPTENPELFWGVRGAGSNFGIVTSLTMRLFPVTELIAGSLSIDLLANPGALQVWRDWAETQSPDMMTAATLMAAPTDAEDLPPFLRGAHRMQIQVSWSGEPQRGLAVIDDLKSSLHWAGIDFEPTVDRLPFSRSGEIFAEPADPHGYTSEAFLLSDLDDASLERMRIAGAPSQVPTFTVTGIRILGGKLAQPASSPNAIGHRNARWLLSVLSPLEPSEQTGQTSSQLRHLKHISGALDKPDGSTILGRALNFTFRELDSAEVASAFEPEDYGRLCRLRDIYDPDRVLMPQFPL</sequence>
<dbReference type="Gene3D" id="3.30.465.10">
    <property type="match status" value="1"/>
</dbReference>
<dbReference type="RefSeq" id="WP_265420061.1">
    <property type="nucleotide sequence ID" value="NZ_CP093443.1"/>
</dbReference>
<evidence type="ECO:0000259" key="6">
    <source>
        <dbReference type="PROSITE" id="PS51387"/>
    </source>
</evidence>
<feature type="domain" description="FAD-binding PCMH-type" evidence="6">
    <location>
        <begin position="11"/>
        <end position="180"/>
    </location>
</feature>
<dbReference type="Gene3D" id="3.40.462.20">
    <property type="match status" value="1"/>
</dbReference>
<reference evidence="7" key="1">
    <citation type="submission" date="2022-03" db="EMBL/GenBank/DDBJ databases">
        <title>Brevibacterium spongiae sp. nov., isolated from marine sponge.</title>
        <authorList>
            <person name="Li Z."/>
            <person name="Zhang M."/>
        </authorList>
    </citation>
    <scope>NUCLEOTIDE SEQUENCE</scope>
    <source>
        <strain evidence="7">WHS-Z9</strain>
    </source>
</reference>
<dbReference type="Pfam" id="PF01565">
    <property type="entry name" value="FAD_binding_4"/>
    <property type="match status" value="1"/>
</dbReference>
<gene>
    <name evidence="7" type="ORF">L1F31_07710</name>
</gene>
<keyword evidence="8" id="KW-1185">Reference proteome</keyword>
<dbReference type="PANTHER" id="PTHR42973:SF39">
    <property type="entry name" value="FAD-BINDING PCMH-TYPE DOMAIN-CONTAINING PROTEIN"/>
    <property type="match status" value="1"/>
</dbReference>
<dbReference type="InterPro" id="IPR006094">
    <property type="entry name" value="Oxid_FAD_bind_N"/>
</dbReference>
<evidence type="ECO:0000313" key="8">
    <source>
        <dbReference type="Proteomes" id="UP001064879"/>
    </source>
</evidence>
<evidence type="ECO:0000256" key="2">
    <source>
        <dbReference type="ARBA" id="ARBA00005466"/>
    </source>
</evidence>
<dbReference type="EMBL" id="CP093443">
    <property type="protein sequence ID" value="UVI37523.1"/>
    <property type="molecule type" value="Genomic_DNA"/>
</dbReference>
<keyword evidence="3" id="KW-0285">Flavoprotein</keyword>
<name>A0ABY5SSJ5_9MICO</name>
<evidence type="ECO:0000256" key="3">
    <source>
        <dbReference type="ARBA" id="ARBA00022630"/>
    </source>
</evidence>
<evidence type="ECO:0000256" key="1">
    <source>
        <dbReference type="ARBA" id="ARBA00001974"/>
    </source>
</evidence>
<dbReference type="InterPro" id="IPR016166">
    <property type="entry name" value="FAD-bd_PCMH"/>
</dbReference>
<dbReference type="InterPro" id="IPR050416">
    <property type="entry name" value="FAD-linked_Oxidoreductase"/>
</dbReference>
<organism evidence="7 8">
    <name type="scientific">Brevibacterium spongiae</name>
    <dbReference type="NCBI Taxonomy" id="2909672"/>
    <lineage>
        <taxon>Bacteria</taxon>
        <taxon>Bacillati</taxon>
        <taxon>Actinomycetota</taxon>
        <taxon>Actinomycetes</taxon>
        <taxon>Micrococcales</taxon>
        <taxon>Brevibacteriaceae</taxon>
        <taxon>Brevibacterium</taxon>
    </lineage>
</organism>
<dbReference type="PANTHER" id="PTHR42973">
    <property type="entry name" value="BINDING OXIDOREDUCTASE, PUTATIVE (AFU_ORTHOLOGUE AFUA_1G17690)-RELATED"/>
    <property type="match status" value="1"/>
</dbReference>
<dbReference type="Proteomes" id="UP001064879">
    <property type="component" value="Chromosome"/>
</dbReference>
<dbReference type="SUPFAM" id="SSF56176">
    <property type="entry name" value="FAD-binding/transporter-associated domain-like"/>
    <property type="match status" value="1"/>
</dbReference>
<keyword evidence="4" id="KW-0274">FAD</keyword>
<dbReference type="InterPro" id="IPR036318">
    <property type="entry name" value="FAD-bd_PCMH-like_sf"/>
</dbReference>
<protein>
    <submittedName>
        <fullName evidence="7">FAD-binding oxidoreductase</fullName>
    </submittedName>
</protein>
<dbReference type="InterPro" id="IPR016169">
    <property type="entry name" value="FAD-bd_PCMH_sub2"/>
</dbReference>
<dbReference type="PROSITE" id="PS00862">
    <property type="entry name" value="OX2_COVAL_FAD"/>
    <property type="match status" value="1"/>
</dbReference>
<comment type="cofactor">
    <cofactor evidence="1">
        <name>FAD</name>
        <dbReference type="ChEBI" id="CHEBI:57692"/>
    </cofactor>
</comment>